<comment type="caution">
    <text evidence="2">The sequence shown here is derived from an EMBL/GenBank/DDBJ whole genome shotgun (WGS) entry which is preliminary data.</text>
</comment>
<sequence>MLSYKLTTIAEDDIIRIYDYGVYRFGIPQAESYYDKLYEYFDAIARNPYSFQAADDIKSGYRKCVCGSDVIYYRIMIDYIEISSIIGSQDFQNFE</sequence>
<evidence type="ECO:0000256" key="1">
    <source>
        <dbReference type="ARBA" id="ARBA00022649"/>
    </source>
</evidence>
<dbReference type="EMBL" id="MAAX01000154">
    <property type="protein sequence ID" value="OUS12865.1"/>
    <property type="molecule type" value="Genomic_DNA"/>
</dbReference>
<protein>
    <submittedName>
        <fullName evidence="2">Plasmid stabilization protein</fullName>
    </submittedName>
</protein>
<organism evidence="2 3">
    <name type="scientific">Nonlabens dokdonensis</name>
    <dbReference type="NCBI Taxonomy" id="328515"/>
    <lineage>
        <taxon>Bacteria</taxon>
        <taxon>Pseudomonadati</taxon>
        <taxon>Bacteroidota</taxon>
        <taxon>Flavobacteriia</taxon>
        <taxon>Flavobacteriales</taxon>
        <taxon>Flavobacteriaceae</taxon>
        <taxon>Nonlabens</taxon>
    </lineage>
</organism>
<dbReference type="Proteomes" id="UP000196102">
    <property type="component" value="Unassembled WGS sequence"/>
</dbReference>
<dbReference type="InterPro" id="IPR007712">
    <property type="entry name" value="RelE/ParE_toxin"/>
</dbReference>
<accession>A0A1Z8AR89</accession>
<gene>
    <name evidence="2" type="ORF">A9Q93_09690</name>
</gene>
<evidence type="ECO:0000313" key="3">
    <source>
        <dbReference type="Proteomes" id="UP000196102"/>
    </source>
</evidence>
<proteinExistence type="predicted"/>
<evidence type="ECO:0000313" key="2">
    <source>
        <dbReference type="EMBL" id="OUS12865.1"/>
    </source>
</evidence>
<dbReference type="InterPro" id="IPR035093">
    <property type="entry name" value="RelE/ParE_toxin_dom_sf"/>
</dbReference>
<dbReference type="RefSeq" id="WP_303687224.1">
    <property type="nucleotide sequence ID" value="NZ_CAJXYO010000009.1"/>
</dbReference>
<keyword evidence="1" id="KW-1277">Toxin-antitoxin system</keyword>
<dbReference type="Gene3D" id="3.30.2310.20">
    <property type="entry name" value="RelE-like"/>
    <property type="match status" value="1"/>
</dbReference>
<dbReference type="AlphaFoldDB" id="A0A1Z8AR89"/>
<name>A0A1Z8AR89_9FLAO</name>
<dbReference type="Pfam" id="PF05016">
    <property type="entry name" value="ParE_toxin"/>
    <property type="match status" value="1"/>
</dbReference>
<reference evidence="3" key="1">
    <citation type="journal article" date="2017" name="Proc. Natl. Acad. Sci. U.S.A.">
        <title>Simulation of Deepwater Horizon oil plume reveals substrate specialization within a complex community of hydrocarbon-degraders.</title>
        <authorList>
            <person name="Hu P."/>
            <person name="Dubinsky E.A."/>
            <person name="Probst A.J."/>
            <person name="Wang J."/>
            <person name="Sieber C.M.K."/>
            <person name="Tom L.M."/>
            <person name="Gardinali P."/>
            <person name="Banfield J.F."/>
            <person name="Atlas R.M."/>
            <person name="Andersen G.L."/>
        </authorList>
    </citation>
    <scope>NUCLEOTIDE SEQUENCE [LARGE SCALE GENOMIC DNA]</scope>
</reference>